<reference evidence="2 3" key="1">
    <citation type="journal article" date="2016" name="Environ. Microbiol.">
        <title>Genomic resolution of a cold subsurface aquifer community provides metabolic insights for novel microbes adapted to high CO concentrations.</title>
        <authorList>
            <person name="Probst A.J."/>
            <person name="Castelle C.J."/>
            <person name="Singh A."/>
            <person name="Brown C.T."/>
            <person name="Anantharaman K."/>
            <person name="Sharon I."/>
            <person name="Hug L.A."/>
            <person name="Burstein D."/>
            <person name="Emerson J.B."/>
            <person name="Thomas B.C."/>
            <person name="Banfield J.F."/>
        </authorList>
    </citation>
    <scope>NUCLEOTIDE SEQUENCE [LARGE SCALE GENOMIC DNA]</scope>
    <source>
        <strain evidence="2">CG2_30_43_9</strain>
    </source>
</reference>
<keyword evidence="1" id="KW-0472">Membrane</keyword>
<keyword evidence="1" id="KW-1133">Transmembrane helix</keyword>
<evidence type="ECO:0000313" key="3">
    <source>
        <dbReference type="Proteomes" id="UP000182059"/>
    </source>
</evidence>
<gene>
    <name evidence="2" type="ORF">AUK15_02405</name>
</gene>
<dbReference type="Pfam" id="PF04402">
    <property type="entry name" value="SIMPL"/>
    <property type="match status" value="1"/>
</dbReference>
<dbReference type="PANTHER" id="PTHR34387:SF1">
    <property type="entry name" value="PERIPLASMIC IMMUNOGENIC PROTEIN"/>
    <property type="match status" value="1"/>
</dbReference>
<sequence length="266" mass="28650">MEDSKTKLFKALTVFTMLSAVLVGAMVISEVKGYRFIGGGVSATNTISVSGEGEVFASPDIANISFTVREEAKKVSDAQDKVTTKVKTALAGIRKQGVADKDIKTQNYSSYPKYEWQEVTVSCLSLDCPPSRPGKQVVVGYEVSQTVTIKVRDLEKANAIVDGLATAGVREMQGPNFAIDDEDGLKAEARKIAIEKARAKAEVLARDLGVSLVRVVSFSEGGYYPMYSRATSVGMEKGIGDDSSMPEIPHGEENITSSVTVTYEIR</sequence>
<protein>
    <recommendedName>
        <fullName evidence="4">DUF541 domain-containing protein</fullName>
    </recommendedName>
</protein>
<dbReference type="AlphaFoldDB" id="A0A1J5FYX7"/>
<dbReference type="PANTHER" id="PTHR34387">
    <property type="entry name" value="SLR1258 PROTEIN"/>
    <property type="match status" value="1"/>
</dbReference>
<feature type="transmembrane region" description="Helical" evidence="1">
    <location>
        <begin position="12"/>
        <end position="29"/>
    </location>
</feature>
<dbReference type="GO" id="GO:0006974">
    <property type="term" value="P:DNA damage response"/>
    <property type="evidence" value="ECO:0007669"/>
    <property type="project" value="TreeGrafter"/>
</dbReference>
<dbReference type="InterPro" id="IPR052022">
    <property type="entry name" value="26kDa_periplasmic_antigen"/>
</dbReference>
<evidence type="ECO:0000313" key="2">
    <source>
        <dbReference type="EMBL" id="OIP65187.1"/>
    </source>
</evidence>
<comment type="caution">
    <text evidence="2">The sequence shown here is derived from an EMBL/GenBank/DDBJ whole genome shotgun (WGS) entry which is preliminary data.</text>
</comment>
<organism evidence="2 3">
    <name type="scientific">Candidatus Nomurabacteria bacterium CG2_30_43_9</name>
    <dbReference type="NCBI Taxonomy" id="1805283"/>
    <lineage>
        <taxon>Bacteria</taxon>
        <taxon>Candidatus Nomuraibacteriota</taxon>
    </lineage>
</organism>
<dbReference type="InterPro" id="IPR007497">
    <property type="entry name" value="SIMPL/DUF541"/>
</dbReference>
<name>A0A1J5FYX7_9BACT</name>
<keyword evidence="1" id="KW-0812">Transmembrane</keyword>
<dbReference type="Gene3D" id="3.30.110.170">
    <property type="entry name" value="Protein of unknown function (DUF541), domain 1"/>
    <property type="match status" value="1"/>
</dbReference>
<dbReference type="EMBL" id="MNYX01000055">
    <property type="protein sequence ID" value="OIP65187.1"/>
    <property type="molecule type" value="Genomic_DNA"/>
</dbReference>
<dbReference type="Gene3D" id="3.30.70.2970">
    <property type="entry name" value="Protein of unknown function (DUF541), domain 2"/>
    <property type="match status" value="1"/>
</dbReference>
<proteinExistence type="predicted"/>
<evidence type="ECO:0000256" key="1">
    <source>
        <dbReference type="SAM" id="Phobius"/>
    </source>
</evidence>
<evidence type="ECO:0008006" key="4">
    <source>
        <dbReference type="Google" id="ProtNLM"/>
    </source>
</evidence>
<accession>A0A1J5FYX7</accession>
<dbReference type="Proteomes" id="UP000182059">
    <property type="component" value="Unassembled WGS sequence"/>
</dbReference>